<sequence>MNHDERESILPQLIWFLVFMISLAPLSAQDSQPYYFYHALPYGSQATYNPLNVIINGGYGILQIPSYDDEYDRKIVSFPYQEWFGDMWETVGHPIRTLNEFGWWRFFTTEVFPVTLNMNNNQWVPNYFLHGIGAGMHFRATEEWFRYHGFSHARLWSIGTMIVYHVLSEVIENRGNEEVSVNHIADLYIFDPLGIILFTHDGVCQFFSEKLNLAEWSMQPAYNFSNGNLENMGQFYVAKYPLSKDKKWSIMAHFGLHGMFGFSYRLSEQHSLSLTGGFLVENLIRAEQEGEGMAQKAVLTWRAGVFYDRNNSLMASLMVATIPEYRIRMNVYPGIFRIGPFSPGLFLSGSAEWIVGINISYIPMGMAWGN</sequence>
<comment type="caution">
    <text evidence="1">The sequence shown here is derived from an EMBL/GenBank/DDBJ whole genome shotgun (WGS) entry which is preliminary data.</text>
</comment>
<dbReference type="AlphaFoldDB" id="A0A0S7YE67"/>
<dbReference type="EMBL" id="LJNI01000053">
    <property type="protein sequence ID" value="KPJ72835.1"/>
    <property type="molecule type" value="Genomic_DNA"/>
</dbReference>
<accession>A0A0S7YE67</accession>
<name>A0A0S7YE67_UNCT6</name>
<evidence type="ECO:0000313" key="1">
    <source>
        <dbReference type="EMBL" id="KPJ72835.1"/>
    </source>
</evidence>
<protein>
    <submittedName>
        <fullName evidence="1">Uncharacterized protein</fullName>
    </submittedName>
</protein>
<dbReference type="Proteomes" id="UP000051012">
    <property type="component" value="Unassembled WGS sequence"/>
</dbReference>
<gene>
    <name evidence="1" type="ORF">AMJ52_05020</name>
</gene>
<evidence type="ECO:0000313" key="2">
    <source>
        <dbReference type="Proteomes" id="UP000051012"/>
    </source>
</evidence>
<organism evidence="1 2">
    <name type="scientific">candidate division TA06 bacterium DG_78</name>
    <dbReference type="NCBI Taxonomy" id="1703772"/>
    <lineage>
        <taxon>Bacteria</taxon>
        <taxon>Bacteria division TA06</taxon>
    </lineage>
</organism>
<proteinExistence type="predicted"/>
<reference evidence="1 2" key="1">
    <citation type="journal article" date="2015" name="Microbiome">
        <title>Genomic resolution of linkages in carbon, nitrogen, and sulfur cycling among widespread estuary sediment bacteria.</title>
        <authorList>
            <person name="Baker B.J."/>
            <person name="Lazar C.S."/>
            <person name="Teske A.P."/>
            <person name="Dick G.J."/>
        </authorList>
    </citation>
    <scope>NUCLEOTIDE SEQUENCE [LARGE SCALE GENOMIC DNA]</scope>
    <source>
        <strain evidence="1">DG_78</strain>
    </source>
</reference>